<dbReference type="GO" id="GO:0016803">
    <property type="term" value="F:ether hydrolase activity"/>
    <property type="evidence" value="ECO:0007669"/>
    <property type="project" value="TreeGrafter"/>
</dbReference>
<dbReference type="GO" id="GO:0009254">
    <property type="term" value="P:peptidoglycan turnover"/>
    <property type="evidence" value="ECO:0007669"/>
    <property type="project" value="TreeGrafter"/>
</dbReference>
<dbReference type="RefSeq" id="WP_116277492.1">
    <property type="nucleotide sequence ID" value="NZ_NFZX01000006.1"/>
</dbReference>
<sequence length="95" mass="10771">MVLNIISTASMIGVGRVNQDLMIDNEKLIARSICLMMDAIRVDHKEAKDYLRKSKINFKIVIIMILLQCSYDKAKENVLQAGGFVQKALMKGEKR</sequence>
<dbReference type="PANTHER" id="PTHR10088:SF4">
    <property type="entry name" value="GLUCOKINASE REGULATORY PROTEIN"/>
    <property type="match status" value="1"/>
</dbReference>
<dbReference type="InterPro" id="IPR040190">
    <property type="entry name" value="MURQ/GCKR"/>
</dbReference>
<name>A0A3E0WTN3_9BACI</name>
<dbReference type="Gene3D" id="1.10.8.1080">
    <property type="match status" value="1"/>
</dbReference>
<protein>
    <recommendedName>
        <fullName evidence="3">N-acetylmuramic acid 6-phosphate etherase</fullName>
    </recommendedName>
</protein>
<gene>
    <name evidence="1" type="ORF">CAI16_04725</name>
</gene>
<dbReference type="EMBL" id="NFZX01000006">
    <property type="protein sequence ID" value="RFA36334.1"/>
    <property type="molecule type" value="Genomic_DNA"/>
</dbReference>
<dbReference type="GO" id="GO:0016835">
    <property type="term" value="F:carbon-oxygen lyase activity"/>
    <property type="evidence" value="ECO:0007669"/>
    <property type="project" value="TreeGrafter"/>
</dbReference>
<proteinExistence type="predicted"/>
<dbReference type="Proteomes" id="UP000256488">
    <property type="component" value="Unassembled WGS sequence"/>
</dbReference>
<accession>A0A3E0WTN3</accession>
<dbReference type="AlphaFoldDB" id="A0A3E0WTN3"/>
<comment type="caution">
    <text evidence="1">The sequence shown here is derived from an EMBL/GenBank/DDBJ whole genome shotgun (WGS) entry which is preliminary data.</text>
</comment>
<reference evidence="1 2" key="1">
    <citation type="submission" date="2017-05" db="EMBL/GenBank/DDBJ databases">
        <title>Virgibacillus sp. AK90 isolated from a saltern of Kakinada, India.</title>
        <authorList>
            <person name="Gupta V."/>
            <person name="Sidhu C."/>
            <person name="Korpole S."/>
            <person name="Pinnaka A.K."/>
        </authorList>
    </citation>
    <scope>NUCLEOTIDE SEQUENCE [LARGE SCALE GENOMIC DNA]</scope>
    <source>
        <strain evidence="1 2">AK90</strain>
    </source>
</reference>
<evidence type="ECO:0008006" key="3">
    <source>
        <dbReference type="Google" id="ProtNLM"/>
    </source>
</evidence>
<dbReference type="GO" id="GO:0046348">
    <property type="term" value="P:amino sugar catabolic process"/>
    <property type="evidence" value="ECO:0007669"/>
    <property type="project" value="TreeGrafter"/>
</dbReference>
<evidence type="ECO:0000313" key="2">
    <source>
        <dbReference type="Proteomes" id="UP000256488"/>
    </source>
</evidence>
<dbReference type="PANTHER" id="PTHR10088">
    <property type="entry name" value="GLUCOKINASE REGULATORY PROTEIN"/>
    <property type="match status" value="1"/>
</dbReference>
<organism evidence="1 2">
    <name type="scientific">Virgibacillus dokdonensis</name>
    <dbReference type="NCBI Taxonomy" id="302167"/>
    <lineage>
        <taxon>Bacteria</taxon>
        <taxon>Bacillati</taxon>
        <taxon>Bacillota</taxon>
        <taxon>Bacilli</taxon>
        <taxon>Bacillales</taxon>
        <taxon>Bacillaceae</taxon>
        <taxon>Virgibacillus</taxon>
    </lineage>
</organism>
<evidence type="ECO:0000313" key="1">
    <source>
        <dbReference type="EMBL" id="RFA36334.1"/>
    </source>
</evidence>